<keyword evidence="1" id="KW-1133">Transmembrane helix</keyword>
<feature type="transmembrane region" description="Helical" evidence="1">
    <location>
        <begin position="175"/>
        <end position="203"/>
    </location>
</feature>
<geneLocation type="plasmid" evidence="3 4">
    <name>unnamed1</name>
</geneLocation>
<name>A0ABY9KD37_9HYPH</name>
<protein>
    <submittedName>
        <fullName evidence="3">DUF1206 domain-containing protein</fullName>
    </submittedName>
</protein>
<organism evidence="3 4">
    <name type="scientific">Shinella oryzae</name>
    <dbReference type="NCBI Taxonomy" id="2871820"/>
    <lineage>
        <taxon>Bacteria</taxon>
        <taxon>Pseudomonadati</taxon>
        <taxon>Pseudomonadota</taxon>
        <taxon>Alphaproteobacteria</taxon>
        <taxon>Hyphomicrobiales</taxon>
        <taxon>Rhizobiaceae</taxon>
        <taxon>Shinella</taxon>
    </lineage>
</organism>
<keyword evidence="4" id="KW-1185">Reference proteome</keyword>
<dbReference type="Pfam" id="PF06724">
    <property type="entry name" value="DUF1206"/>
    <property type="match status" value="3"/>
</dbReference>
<dbReference type="Proteomes" id="UP001225788">
    <property type="component" value="Plasmid unnamed1"/>
</dbReference>
<gene>
    <name evidence="3" type="ORF">Q9315_18530</name>
</gene>
<evidence type="ECO:0000313" key="4">
    <source>
        <dbReference type="Proteomes" id="UP001225788"/>
    </source>
</evidence>
<dbReference type="EMBL" id="CP132315">
    <property type="protein sequence ID" value="WLS05865.1"/>
    <property type="molecule type" value="Genomic_DNA"/>
</dbReference>
<evidence type="ECO:0000256" key="1">
    <source>
        <dbReference type="SAM" id="Phobius"/>
    </source>
</evidence>
<dbReference type="RefSeq" id="WP_306162261.1">
    <property type="nucleotide sequence ID" value="NZ_CP132315.1"/>
</dbReference>
<proteinExistence type="predicted"/>
<feature type="transmembrane region" description="Helical" evidence="1">
    <location>
        <begin position="86"/>
        <end position="107"/>
    </location>
</feature>
<feature type="transmembrane region" description="Helical" evidence="1">
    <location>
        <begin position="52"/>
        <end position="74"/>
    </location>
</feature>
<feature type="transmembrane region" description="Helical" evidence="1">
    <location>
        <begin position="223"/>
        <end position="246"/>
    </location>
</feature>
<evidence type="ECO:0000259" key="2">
    <source>
        <dbReference type="Pfam" id="PF06724"/>
    </source>
</evidence>
<accession>A0ABY9KD37</accession>
<evidence type="ECO:0000313" key="3">
    <source>
        <dbReference type="EMBL" id="WLS05865.1"/>
    </source>
</evidence>
<feature type="domain" description="DUF1206" evidence="2">
    <location>
        <begin position="13"/>
        <end position="73"/>
    </location>
</feature>
<feature type="domain" description="DUF1206" evidence="2">
    <location>
        <begin position="183"/>
        <end position="251"/>
    </location>
</feature>
<feature type="transmembrane region" description="Helical" evidence="1">
    <location>
        <begin position="134"/>
        <end position="155"/>
    </location>
</feature>
<keyword evidence="1" id="KW-0472">Membrane</keyword>
<keyword evidence="1" id="KW-0812">Transmembrane</keyword>
<dbReference type="InterPro" id="IPR009597">
    <property type="entry name" value="DUF1206"/>
</dbReference>
<feature type="domain" description="DUF1206" evidence="2">
    <location>
        <begin position="92"/>
        <end position="160"/>
    </location>
</feature>
<sequence length="271" mass="29137">MHRRTGFQVLARIGYVARGIVFALLAGLALFTGTATTKSALDSLLTQPFGRLWLGLIGLGLAGFVVWRLAQSIANADNHEQNLKGYVIRIMLLGSAVVYVGLAYYSFDHALGFAAARSSEGEKDLAGWAMAQPFGRYLAASIGLGFVIGGGVTVWKGVTGKYKRYLEPNVKENRLINIVCVYGLSARGVLFAVAGVFFCYAAFTIDPQQAGGMADALDWLSQLPFGGVLYVLAAIGLLSFAGYNVIEGRYRIVRTPDLNTLRKISPLNSSP</sequence>
<keyword evidence="3" id="KW-0614">Plasmid</keyword>
<feature type="transmembrane region" description="Helical" evidence="1">
    <location>
        <begin position="12"/>
        <end position="32"/>
    </location>
</feature>
<reference evidence="3 4" key="1">
    <citation type="submission" date="2023-08" db="EMBL/GenBank/DDBJ databases">
        <title>Pathogen: clinical or host-associated sample.</title>
        <authorList>
            <person name="Hergert J."/>
            <person name="Casey R."/>
            <person name="Wagner J."/>
            <person name="Young E.L."/>
            <person name="Oakeson K.F."/>
        </authorList>
    </citation>
    <scope>NUCLEOTIDE SEQUENCE [LARGE SCALE GENOMIC DNA]</scope>
    <source>
        <strain evidence="3 4">UPHL-collab-2</strain>
        <plasmid evidence="3 4">unnamed1</plasmid>
    </source>
</reference>